<dbReference type="RefSeq" id="WP_222988460.1">
    <property type="nucleotide sequence ID" value="NZ_JAINVV010000002.1"/>
</dbReference>
<keyword evidence="4" id="KW-1185">Reference proteome</keyword>
<proteinExistence type="predicted"/>
<protein>
    <submittedName>
        <fullName evidence="3">Beta-lactamase family protein</fullName>
    </submittedName>
</protein>
<dbReference type="PANTHER" id="PTHR46825:SF12">
    <property type="entry name" value="PENICILLIN-BINDING PROTEIN 4"/>
    <property type="match status" value="1"/>
</dbReference>
<dbReference type="Gene3D" id="3.40.710.10">
    <property type="entry name" value="DD-peptidase/beta-lactamase superfamily"/>
    <property type="match status" value="1"/>
</dbReference>
<comment type="caution">
    <text evidence="3">The sequence shown here is derived from an EMBL/GenBank/DDBJ whole genome shotgun (WGS) entry which is preliminary data.</text>
</comment>
<dbReference type="PANTHER" id="PTHR46825">
    <property type="entry name" value="D-ALANYL-D-ALANINE-CARBOXYPEPTIDASE/ENDOPEPTIDASE AMPH"/>
    <property type="match status" value="1"/>
</dbReference>
<dbReference type="EMBL" id="JAINVV010000002">
    <property type="protein sequence ID" value="MBY8821345.1"/>
    <property type="molecule type" value="Genomic_DNA"/>
</dbReference>
<evidence type="ECO:0000256" key="1">
    <source>
        <dbReference type="SAM" id="SignalP"/>
    </source>
</evidence>
<dbReference type="InterPro" id="IPR012338">
    <property type="entry name" value="Beta-lactam/transpept-like"/>
</dbReference>
<keyword evidence="1" id="KW-0732">Signal</keyword>
<dbReference type="SUPFAM" id="SSF56601">
    <property type="entry name" value="beta-lactamase/transpeptidase-like"/>
    <property type="match status" value="1"/>
</dbReference>
<sequence>MRNLLVSAAFGAVLFAVPAVAQTAPTAQQRTVETGLIAATIIDGKAESWTIEQRMARWKVPGVSIAVVDNGKIVWSRGYGVVSADGKAPVTPDTRFQAASISKPVAAIAALSLVQQGTLSLDTDVNATLKSWKLPASDFTRDKPVTLRALLSHTGGTTIHGFPGYAQGVPVATNIQVLNGTPPANTKAVVSEAKPGERWRYSGGGYQIAQQMIEDATGKVFGDVVRDRVLVPAGMTLSGYALPAKGSFAHGHGEDGKPIAGGWHTYPEGAAAGLWTTPTDLAKFGLALTKAWKGEAGAVLNPATAAAMATPVMGDYGLGPSVKGEGDALAFSHGGANEGFRAFWIIHPRTGDGVAVMTNGDSGGQVMMEIVRSVAKAYGWPDFKPVAHKSVALAPDVLAAREGQWIGEAGGDRVTVTARSGGGNMILEAMGASFTFVPTSPTDMINGENGQTASFVTGADGKPVLKMYGLEFRRAE</sequence>
<organism evidence="3 4">
    <name type="scientific">Sphingomonas colocasiae</name>
    <dbReference type="NCBI Taxonomy" id="1848973"/>
    <lineage>
        <taxon>Bacteria</taxon>
        <taxon>Pseudomonadati</taxon>
        <taxon>Pseudomonadota</taxon>
        <taxon>Alphaproteobacteria</taxon>
        <taxon>Sphingomonadales</taxon>
        <taxon>Sphingomonadaceae</taxon>
        <taxon>Sphingomonas</taxon>
    </lineage>
</organism>
<evidence type="ECO:0000313" key="4">
    <source>
        <dbReference type="Proteomes" id="UP000706039"/>
    </source>
</evidence>
<reference evidence="3 4" key="1">
    <citation type="submission" date="2021-08" db="EMBL/GenBank/DDBJ databases">
        <authorList>
            <person name="Tuo L."/>
        </authorList>
    </citation>
    <scope>NUCLEOTIDE SEQUENCE [LARGE SCALE GENOMIC DNA]</scope>
    <source>
        <strain evidence="3 4">JCM 31229</strain>
    </source>
</reference>
<dbReference type="InterPro" id="IPR050491">
    <property type="entry name" value="AmpC-like"/>
</dbReference>
<evidence type="ECO:0000259" key="2">
    <source>
        <dbReference type="Pfam" id="PF00144"/>
    </source>
</evidence>
<name>A0ABS7PJ74_9SPHN</name>
<dbReference type="Pfam" id="PF00144">
    <property type="entry name" value="Beta-lactamase"/>
    <property type="match status" value="1"/>
</dbReference>
<gene>
    <name evidence="3" type="ORF">K7G82_03520</name>
</gene>
<feature type="domain" description="Beta-lactamase-related" evidence="2">
    <location>
        <begin position="51"/>
        <end position="366"/>
    </location>
</feature>
<feature type="signal peptide" evidence="1">
    <location>
        <begin position="1"/>
        <end position="21"/>
    </location>
</feature>
<dbReference type="InterPro" id="IPR001466">
    <property type="entry name" value="Beta-lactam-related"/>
</dbReference>
<accession>A0ABS7PJ74</accession>
<dbReference type="Proteomes" id="UP000706039">
    <property type="component" value="Unassembled WGS sequence"/>
</dbReference>
<evidence type="ECO:0000313" key="3">
    <source>
        <dbReference type="EMBL" id="MBY8821345.1"/>
    </source>
</evidence>
<feature type="chain" id="PRO_5046740031" evidence="1">
    <location>
        <begin position="22"/>
        <end position="476"/>
    </location>
</feature>